<accession>A0AAN6SWR6</accession>
<proteinExistence type="predicted"/>
<feature type="compositionally biased region" description="Basic and acidic residues" evidence="1">
    <location>
        <begin position="17"/>
        <end position="31"/>
    </location>
</feature>
<dbReference type="EMBL" id="MU863824">
    <property type="protein sequence ID" value="KAK4095682.1"/>
    <property type="molecule type" value="Genomic_DNA"/>
</dbReference>
<dbReference type="Proteomes" id="UP001305647">
    <property type="component" value="Unassembled WGS sequence"/>
</dbReference>
<sequence>IVKNGTRSGRARFRCAKGRDYEPQAKPETHESKRRKTSTQFTGCKFQLAAQPLPDGRWAVALPDGPKALHNHGWSDPTAFAHA</sequence>
<organism evidence="2 3">
    <name type="scientific">Parathielavia hyrcaniae</name>
    <dbReference type="NCBI Taxonomy" id="113614"/>
    <lineage>
        <taxon>Eukaryota</taxon>
        <taxon>Fungi</taxon>
        <taxon>Dikarya</taxon>
        <taxon>Ascomycota</taxon>
        <taxon>Pezizomycotina</taxon>
        <taxon>Sordariomycetes</taxon>
        <taxon>Sordariomycetidae</taxon>
        <taxon>Sordariales</taxon>
        <taxon>Chaetomiaceae</taxon>
        <taxon>Parathielavia</taxon>
    </lineage>
</organism>
<name>A0AAN6SWR6_9PEZI</name>
<reference evidence="2" key="1">
    <citation type="journal article" date="2023" name="Mol. Phylogenet. Evol.">
        <title>Genome-scale phylogeny and comparative genomics of the fungal order Sordariales.</title>
        <authorList>
            <person name="Hensen N."/>
            <person name="Bonometti L."/>
            <person name="Westerberg I."/>
            <person name="Brannstrom I.O."/>
            <person name="Guillou S."/>
            <person name="Cros-Aarteil S."/>
            <person name="Calhoun S."/>
            <person name="Haridas S."/>
            <person name="Kuo A."/>
            <person name="Mondo S."/>
            <person name="Pangilinan J."/>
            <person name="Riley R."/>
            <person name="LaButti K."/>
            <person name="Andreopoulos B."/>
            <person name="Lipzen A."/>
            <person name="Chen C."/>
            <person name="Yan M."/>
            <person name="Daum C."/>
            <person name="Ng V."/>
            <person name="Clum A."/>
            <person name="Steindorff A."/>
            <person name="Ohm R.A."/>
            <person name="Martin F."/>
            <person name="Silar P."/>
            <person name="Natvig D.O."/>
            <person name="Lalanne C."/>
            <person name="Gautier V."/>
            <person name="Ament-Velasquez S.L."/>
            <person name="Kruys A."/>
            <person name="Hutchinson M.I."/>
            <person name="Powell A.J."/>
            <person name="Barry K."/>
            <person name="Miller A.N."/>
            <person name="Grigoriev I.V."/>
            <person name="Debuchy R."/>
            <person name="Gladieux P."/>
            <person name="Hiltunen Thoren M."/>
            <person name="Johannesson H."/>
        </authorList>
    </citation>
    <scope>NUCLEOTIDE SEQUENCE</scope>
    <source>
        <strain evidence="2">CBS 757.83</strain>
    </source>
</reference>
<dbReference type="AlphaFoldDB" id="A0AAN6SWR6"/>
<evidence type="ECO:0000313" key="2">
    <source>
        <dbReference type="EMBL" id="KAK4095682.1"/>
    </source>
</evidence>
<feature type="non-terminal residue" evidence="2">
    <location>
        <position position="83"/>
    </location>
</feature>
<gene>
    <name evidence="2" type="ORF">N658DRAFT_399818</name>
</gene>
<feature type="region of interest" description="Disordered" evidence="1">
    <location>
        <begin position="1"/>
        <end position="40"/>
    </location>
</feature>
<reference evidence="2" key="2">
    <citation type="submission" date="2023-05" db="EMBL/GenBank/DDBJ databases">
        <authorList>
            <consortium name="Lawrence Berkeley National Laboratory"/>
            <person name="Steindorff A."/>
            <person name="Hensen N."/>
            <person name="Bonometti L."/>
            <person name="Westerberg I."/>
            <person name="Brannstrom I.O."/>
            <person name="Guillou S."/>
            <person name="Cros-Aarteil S."/>
            <person name="Calhoun S."/>
            <person name="Haridas S."/>
            <person name="Kuo A."/>
            <person name="Mondo S."/>
            <person name="Pangilinan J."/>
            <person name="Riley R."/>
            <person name="Labutti K."/>
            <person name="Andreopoulos B."/>
            <person name="Lipzen A."/>
            <person name="Chen C."/>
            <person name="Yanf M."/>
            <person name="Daum C."/>
            <person name="Ng V."/>
            <person name="Clum A."/>
            <person name="Ohm R."/>
            <person name="Martin F."/>
            <person name="Silar P."/>
            <person name="Natvig D."/>
            <person name="Lalanne C."/>
            <person name="Gautier V."/>
            <person name="Ament-Velasquez S.L."/>
            <person name="Kruys A."/>
            <person name="Hutchinson M.I."/>
            <person name="Powell A.J."/>
            <person name="Barry K."/>
            <person name="Miller A.N."/>
            <person name="Grigoriev I.V."/>
            <person name="Debuchy R."/>
            <person name="Gladieux P."/>
            <person name="Thoren M.H."/>
            <person name="Johannesson H."/>
        </authorList>
    </citation>
    <scope>NUCLEOTIDE SEQUENCE</scope>
    <source>
        <strain evidence="2">CBS 757.83</strain>
    </source>
</reference>
<protein>
    <submittedName>
        <fullName evidence="2">Uncharacterized protein</fullName>
    </submittedName>
</protein>
<keyword evidence="3" id="KW-1185">Reference proteome</keyword>
<evidence type="ECO:0000256" key="1">
    <source>
        <dbReference type="SAM" id="MobiDB-lite"/>
    </source>
</evidence>
<evidence type="ECO:0000313" key="3">
    <source>
        <dbReference type="Proteomes" id="UP001305647"/>
    </source>
</evidence>
<feature type="non-terminal residue" evidence="2">
    <location>
        <position position="1"/>
    </location>
</feature>
<comment type="caution">
    <text evidence="2">The sequence shown here is derived from an EMBL/GenBank/DDBJ whole genome shotgun (WGS) entry which is preliminary data.</text>
</comment>